<dbReference type="KEGG" id="sbk:SHEWBE_4038"/>
<evidence type="ECO:0000256" key="1">
    <source>
        <dbReference type="SAM" id="Phobius"/>
    </source>
</evidence>
<proteinExistence type="predicted"/>
<keyword evidence="1" id="KW-1133">Transmembrane helix</keyword>
<gene>
    <name evidence="2" type="ORF">SHEWBE_4038</name>
</gene>
<keyword evidence="1" id="KW-0812">Transmembrane</keyword>
<evidence type="ECO:0000313" key="2">
    <source>
        <dbReference type="EMBL" id="SQH78001.1"/>
    </source>
</evidence>
<feature type="transmembrane region" description="Helical" evidence="1">
    <location>
        <begin position="6"/>
        <end position="25"/>
    </location>
</feature>
<dbReference type="EMBL" id="LS483452">
    <property type="protein sequence ID" value="SQH78001.1"/>
    <property type="molecule type" value="Genomic_DNA"/>
</dbReference>
<name>A0A330M6S8_9GAMM</name>
<evidence type="ECO:0000313" key="3">
    <source>
        <dbReference type="Proteomes" id="UP000250123"/>
    </source>
</evidence>
<organism evidence="2 3">
    <name type="scientific">Shewanella benthica</name>
    <dbReference type="NCBI Taxonomy" id="43661"/>
    <lineage>
        <taxon>Bacteria</taxon>
        <taxon>Pseudomonadati</taxon>
        <taxon>Pseudomonadota</taxon>
        <taxon>Gammaproteobacteria</taxon>
        <taxon>Alteromonadales</taxon>
        <taxon>Shewanellaceae</taxon>
        <taxon>Shewanella</taxon>
    </lineage>
</organism>
<protein>
    <submittedName>
        <fullName evidence="2">Uncharacterized protein</fullName>
    </submittedName>
</protein>
<dbReference type="AlphaFoldDB" id="A0A330M6S8"/>
<keyword evidence="1" id="KW-0472">Membrane</keyword>
<dbReference type="Proteomes" id="UP000250123">
    <property type="component" value="Chromosome SHEWBE"/>
</dbReference>
<reference evidence="3" key="1">
    <citation type="submission" date="2018-06" db="EMBL/GenBank/DDBJ databases">
        <authorList>
            <person name="Cea G.-C."/>
            <person name="William W."/>
        </authorList>
    </citation>
    <scope>NUCLEOTIDE SEQUENCE [LARGE SCALE GENOMIC DNA]</scope>
    <source>
        <strain evidence="3">DB21MT-2</strain>
    </source>
</reference>
<sequence>MSRVVTSFGFVFTETVPCIWIMLWVKPLRQASNIREFL</sequence>
<accession>A0A330M6S8</accession>